<dbReference type="GO" id="GO:0003700">
    <property type="term" value="F:DNA-binding transcription factor activity"/>
    <property type="evidence" value="ECO:0007669"/>
    <property type="project" value="InterPro"/>
</dbReference>
<dbReference type="InterPro" id="IPR023187">
    <property type="entry name" value="Tscrpt_reg_MarR-type_CS"/>
</dbReference>
<feature type="domain" description="HTH marR-type" evidence="4">
    <location>
        <begin position="1"/>
        <end position="137"/>
    </location>
</feature>
<evidence type="ECO:0000256" key="3">
    <source>
        <dbReference type="ARBA" id="ARBA00023163"/>
    </source>
</evidence>
<dbReference type="Pfam" id="PF01047">
    <property type="entry name" value="MarR"/>
    <property type="match status" value="1"/>
</dbReference>
<evidence type="ECO:0000256" key="1">
    <source>
        <dbReference type="ARBA" id="ARBA00023015"/>
    </source>
</evidence>
<accession>A0A1H9MC91</accession>
<organism evidence="5 6">
    <name type="scientific">Granulicatella balaenopterae</name>
    <dbReference type="NCBI Taxonomy" id="137733"/>
    <lineage>
        <taxon>Bacteria</taxon>
        <taxon>Bacillati</taxon>
        <taxon>Bacillota</taxon>
        <taxon>Bacilli</taxon>
        <taxon>Lactobacillales</taxon>
        <taxon>Carnobacteriaceae</taxon>
        <taxon>Granulicatella</taxon>
    </lineage>
</organism>
<dbReference type="InterPro" id="IPR000835">
    <property type="entry name" value="HTH_MarR-typ"/>
</dbReference>
<gene>
    <name evidence="5" type="ORF">SAMN05421767_1265</name>
</gene>
<dbReference type="SUPFAM" id="SSF46785">
    <property type="entry name" value="Winged helix' DNA-binding domain"/>
    <property type="match status" value="1"/>
</dbReference>
<proteinExistence type="predicted"/>
<dbReference type="RefSeq" id="WP_089746987.1">
    <property type="nucleotide sequence ID" value="NZ_FOGF01000026.1"/>
</dbReference>
<keyword evidence="3" id="KW-0804">Transcription</keyword>
<dbReference type="Proteomes" id="UP000198556">
    <property type="component" value="Unassembled WGS sequence"/>
</dbReference>
<evidence type="ECO:0000313" key="5">
    <source>
        <dbReference type="EMBL" id="SER21316.1"/>
    </source>
</evidence>
<dbReference type="InterPro" id="IPR036388">
    <property type="entry name" value="WH-like_DNA-bd_sf"/>
</dbReference>
<dbReference type="OrthoDB" id="2288024at2"/>
<dbReference type="PROSITE" id="PS50995">
    <property type="entry name" value="HTH_MARR_2"/>
    <property type="match status" value="1"/>
</dbReference>
<name>A0A1H9MC91_9LACT</name>
<keyword evidence="6" id="KW-1185">Reference proteome</keyword>
<keyword evidence="1" id="KW-0805">Transcription regulation</keyword>
<evidence type="ECO:0000259" key="4">
    <source>
        <dbReference type="PROSITE" id="PS50995"/>
    </source>
</evidence>
<dbReference type="STRING" id="137733.SAMN05421767_1265"/>
<dbReference type="PROSITE" id="PS01117">
    <property type="entry name" value="HTH_MARR_1"/>
    <property type="match status" value="1"/>
</dbReference>
<dbReference type="GO" id="GO:0003677">
    <property type="term" value="F:DNA binding"/>
    <property type="evidence" value="ECO:0007669"/>
    <property type="project" value="UniProtKB-KW"/>
</dbReference>
<dbReference type="SMART" id="SM00347">
    <property type="entry name" value="HTH_MARR"/>
    <property type="match status" value="1"/>
</dbReference>
<evidence type="ECO:0000256" key="2">
    <source>
        <dbReference type="ARBA" id="ARBA00023125"/>
    </source>
</evidence>
<sequence length="141" mass="16408">MFRLEDCISFVTNRSAKEMSDELERRLAPYHVTRAQWTTLYYIRINSQISQKKLASLLSIKESSVVRQLDKMEKAGWIKRVTCSTDRRTKCLSLTDTGLQIELEMEEVVSDFKNAVVEDIPEEDLTVFKNVLQKMLDNVID</sequence>
<dbReference type="AlphaFoldDB" id="A0A1H9MC91"/>
<dbReference type="PRINTS" id="PR00598">
    <property type="entry name" value="HTHMARR"/>
</dbReference>
<dbReference type="Gene3D" id="1.10.10.10">
    <property type="entry name" value="Winged helix-like DNA-binding domain superfamily/Winged helix DNA-binding domain"/>
    <property type="match status" value="1"/>
</dbReference>
<keyword evidence="2 5" id="KW-0238">DNA-binding</keyword>
<reference evidence="5 6" key="1">
    <citation type="submission" date="2016-10" db="EMBL/GenBank/DDBJ databases">
        <authorList>
            <person name="de Groot N.N."/>
        </authorList>
    </citation>
    <scope>NUCLEOTIDE SEQUENCE [LARGE SCALE GENOMIC DNA]</scope>
    <source>
        <strain evidence="5 6">DSM 15827</strain>
    </source>
</reference>
<evidence type="ECO:0000313" key="6">
    <source>
        <dbReference type="Proteomes" id="UP000198556"/>
    </source>
</evidence>
<dbReference type="EMBL" id="FOGF01000026">
    <property type="protein sequence ID" value="SER21316.1"/>
    <property type="molecule type" value="Genomic_DNA"/>
</dbReference>
<protein>
    <submittedName>
        <fullName evidence="5">DNA-binding transcriptional regulator, MarR family</fullName>
    </submittedName>
</protein>
<dbReference type="PANTHER" id="PTHR42756:SF1">
    <property type="entry name" value="TRANSCRIPTIONAL REPRESSOR OF EMRAB OPERON"/>
    <property type="match status" value="1"/>
</dbReference>
<dbReference type="PANTHER" id="PTHR42756">
    <property type="entry name" value="TRANSCRIPTIONAL REGULATOR, MARR"/>
    <property type="match status" value="1"/>
</dbReference>
<dbReference type="InterPro" id="IPR036390">
    <property type="entry name" value="WH_DNA-bd_sf"/>
</dbReference>